<dbReference type="InterPro" id="IPR006015">
    <property type="entry name" value="Universal_stress_UspA"/>
</dbReference>
<proteinExistence type="inferred from homology"/>
<feature type="domain" description="UspA" evidence="2">
    <location>
        <begin position="152"/>
        <end position="273"/>
    </location>
</feature>
<name>A0A091B3F4_9GAMM</name>
<dbReference type="EMBL" id="AVCK01000018">
    <property type="protein sequence ID" value="KFN46251.1"/>
    <property type="molecule type" value="Genomic_DNA"/>
</dbReference>
<dbReference type="SUPFAM" id="SSF52402">
    <property type="entry name" value="Adenine nucleotide alpha hydrolases-like"/>
    <property type="match status" value="2"/>
</dbReference>
<dbReference type="InterPro" id="IPR006016">
    <property type="entry name" value="UspA"/>
</dbReference>
<dbReference type="PANTHER" id="PTHR46268">
    <property type="entry name" value="STRESS RESPONSE PROTEIN NHAX"/>
    <property type="match status" value="1"/>
</dbReference>
<dbReference type="CDD" id="cd00293">
    <property type="entry name" value="USP-like"/>
    <property type="match status" value="1"/>
</dbReference>
<dbReference type="PANTHER" id="PTHR46268:SF15">
    <property type="entry name" value="UNIVERSAL STRESS PROTEIN HP_0031"/>
    <property type="match status" value="1"/>
</dbReference>
<evidence type="ECO:0000259" key="2">
    <source>
        <dbReference type="Pfam" id="PF00582"/>
    </source>
</evidence>
<evidence type="ECO:0000313" key="4">
    <source>
        <dbReference type="Proteomes" id="UP000029393"/>
    </source>
</evidence>
<dbReference type="PATRIC" id="fig|1384056.3.peg.1452"/>
<organism evidence="3 4">
    <name type="scientific">Arenimonas metalli CF5-1</name>
    <dbReference type="NCBI Taxonomy" id="1384056"/>
    <lineage>
        <taxon>Bacteria</taxon>
        <taxon>Pseudomonadati</taxon>
        <taxon>Pseudomonadota</taxon>
        <taxon>Gammaproteobacteria</taxon>
        <taxon>Lysobacterales</taxon>
        <taxon>Lysobacteraceae</taxon>
        <taxon>Arenimonas</taxon>
    </lineage>
</organism>
<sequence>MPKDLLVPLQYSDADAAALDAAAALAKAHGARVAVLAAIAFPMPVASEWGMAVLTLNQADFDALRASAAAAGEAARQRLQRAGVEAELRVVESLLQWPEETAALHARHADLAILGRGDAGRFPIAFSALLLDSGRPVLVMPEGARLMVPPRRVVLAWQPRREAARAIHDALPLLPRDARVDVLVVDPDVGESAYGDAPGADIAAHLARHGAQVQVVTQSREGRSTGAVIVDYATAQHAELIVMGGYGHSRWREQVLGGATRAVLAQSGLPVLFAH</sequence>
<dbReference type="Proteomes" id="UP000029393">
    <property type="component" value="Unassembled WGS sequence"/>
</dbReference>
<evidence type="ECO:0000256" key="1">
    <source>
        <dbReference type="ARBA" id="ARBA00008791"/>
    </source>
</evidence>
<dbReference type="STRING" id="1384056.N787_11170"/>
<comment type="similarity">
    <text evidence="1">Belongs to the universal stress protein A family.</text>
</comment>
<evidence type="ECO:0000313" key="3">
    <source>
        <dbReference type="EMBL" id="KFN46251.1"/>
    </source>
</evidence>
<dbReference type="OrthoDB" id="9804721at2"/>
<dbReference type="RefSeq" id="WP_034212251.1">
    <property type="nucleotide sequence ID" value="NZ_AVCK01000018.1"/>
</dbReference>
<keyword evidence="4" id="KW-1185">Reference proteome</keyword>
<reference evidence="3 4" key="1">
    <citation type="submission" date="2013-09" db="EMBL/GenBank/DDBJ databases">
        <title>Genome sequencing of Arenimonas metalli.</title>
        <authorList>
            <person name="Chen F."/>
            <person name="Wang G."/>
        </authorList>
    </citation>
    <scope>NUCLEOTIDE SEQUENCE [LARGE SCALE GENOMIC DNA]</scope>
    <source>
        <strain evidence="3 4">CF5-1</strain>
    </source>
</reference>
<protein>
    <recommendedName>
        <fullName evidence="2">UspA domain-containing protein</fullName>
    </recommendedName>
</protein>
<comment type="caution">
    <text evidence="3">The sequence shown here is derived from an EMBL/GenBank/DDBJ whole genome shotgun (WGS) entry which is preliminary data.</text>
</comment>
<dbReference type="AlphaFoldDB" id="A0A091B3F4"/>
<dbReference type="Gene3D" id="3.40.50.12370">
    <property type="match status" value="1"/>
</dbReference>
<gene>
    <name evidence="3" type="ORF">N787_11170</name>
</gene>
<accession>A0A091B3F4</accession>
<dbReference type="PRINTS" id="PR01438">
    <property type="entry name" value="UNVRSLSTRESS"/>
</dbReference>
<dbReference type="Pfam" id="PF00582">
    <property type="entry name" value="Usp"/>
    <property type="match status" value="1"/>
</dbReference>
<dbReference type="eggNOG" id="COG0589">
    <property type="taxonomic scope" value="Bacteria"/>
</dbReference>